<name>A0ABR2L0Z6_9EUKA</name>
<keyword evidence="2" id="KW-1185">Reference proteome</keyword>
<accession>A0ABR2L0Z6</accession>
<protein>
    <recommendedName>
        <fullName evidence="3">F5/8 type C domain-containing protein</fullName>
    </recommendedName>
</protein>
<dbReference type="InterPro" id="IPR008979">
    <property type="entry name" value="Galactose-bd-like_sf"/>
</dbReference>
<dbReference type="Proteomes" id="UP001470230">
    <property type="component" value="Unassembled WGS sequence"/>
</dbReference>
<sequence>MSLFMSQTSQIQLKTSCVMGIPLQVYHKDFSFIVNGKEFKTSKVVSDLLSPIISRIHSNDPTFDTFVINTQQQGDFSHILNLFNFKQNNIPDDQLPFFLELIEILGIDSIEYQDENEATDLTVDNVFAQIKKHEKHSNFYHNRFSTEIAFIASHFNELCNEHQEDLEELSIDTLMMILSDECLQLESEDQIVRFVNFLYGKNVKYSILYETVLFENVTSGAMKEFTSVFNSDDMTSPMWMKIVKRLESDVEGGGRFDGEVKRYKKVKPRGADFGWTGDNEFKGIINHLRQASNNQIDNEVSITASSIVNSNECHQPHNVALFENQGYYFYSQNVAGGWLCFDFKERRVAATAYTVRSFPGGVNNYNPKSWVIEGSNDNSLWATLDKQDDCPHLNGYNYAHTFIMNQQNTNEYKYIRMRLTGPNWYGLNYLTVDSFEIYGKLI</sequence>
<evidence type="ECO:0000313" key="2">
    <source>
        <dbReference type="Proteomes" id="UP001470230"/>
    </source>
</evidence>
<organism evidence="1 2">
    <name type="scientific">Tritrichomonas musculus</name>
    <dbReference type="NCBI Taxonomy" id="1915356"/>
    <lineage>
        <taxon>Eukaryota</taxon>
        <taxon>Metamonada</taxon>
        <taxon>Parabasalia</taxon>
        <taxon>Tritrichomonadida</taxon>
        <taxon>Tritrichomonadidae</taxon>
        <taxon>Tritrichomonas</taxon>
    </lineage>
</organism>
<evidence type="ECO:0008006" key="3">
    <source>
        <dbReference type="Google" id="ProtNLM"/>
    </source>
</evidence>
<gene>
    <name evidence="1" type="ORF">M9Y10_014538</name>
</gene>
<comment type="caution">
    <text evidence="1">The sequence shown here is derived from an EMBL/GenBank/DDBJ whole genome shotgun (WGS) entry which is preliminary data.</text>
</comment>
<dbReference type="EMBL" id="JAPFFF010000002">
    <property type="protein sequence ID" value="KAK8896626.1"/>
    <property type="molecule type" value="Genomic_DNA"/>
</dbReference>
<dbReference type="Gene3D" id="2.60.120.260">
    <property type="entry name" value="Galactose-binding domain-like"/>
    <property type="match status" value="1"/>
</dbReference>
<proteinExistence type="predicted"/>
<evidence type="ECO:0000313" key="1">
    <source>
        <dbReference type="EMBL" id="KAK8896626.1"/>
    </source>
</evidence>
<dbReference type="SUPFAM" id="SSF49785">
    <property type="entry name" value="Galactose-binding domain-like"/>
    <property type="match status" value="1"/>
</dbReference>
<reference evidence="1 2" key="1">
    <citation type="submission" date="2024-04" db="EMBL/GenBank/DDBJ databases">
        <title>Tritrichomonas musculus Genome.</title>
        <authorList>
            <person name="Alves-Ferreira E."/>
            <person name="Grigg M."/>
            <person name="Lorenzi H."/>
            <person name="Galac M."/>
        </authorList>
    </citation>
    <scope>NUCLEOTIDE SEQUENCE [LARGE SCALE GENOMIC DNA]</scope>
    <source>
        <strain evidence="1 2">EAF2021</strain>
    </source>
</reference>